<dbReference type="SUPFAM" id="SSF103473">
    <property type="entry name" value="MFS general substrate transporter"/>
    <property type="match status" value="1"/>
</dbReference>
<feature type="domain" description="Major facilitator superfamily (MFS) profile" evidence="7">
    <location>
        <begin position="45"/>
        <end position="460"/>
    </location>
</feature>
<dbReference type="GO" id="GO:0005886">
    <property type="term" value="C:plasma membrane"/>
    <property type="evidence" value="ECO:0007669"/>
    <property type="project" value="TreeGrafter"/>
</dbReference>
<dbReference type="PANTHER" id="PTHR43791:SF46">
    <property type="entry name" value="MAJOR FACILITATOR SUPERFAMILY (MFS) PROFILE DOMAIN-CONTAINING PROTEIN-RELATED"/>
    <property type="match status" value="1"/>
</dbReference>
<feature type="transmembrane region" description="Helical" evidence="6">
    <location>
        <begin position="83"/>
        <end position="104"/>
    </location>
</feature>
<sequence>MANEQKAKMSGDYDAYTVEDAAPPVVSVTHGIDERKLVAKIDRHVVPFLCVMYTMAYLDRINIGNATIFGLRDELGLVDNTYNTALVVFFIPYILFEIPSNILLKRFKPHVWLSINMFGFGLMTLCQGFVTNFASIVTTRVLLGIFETGMFPGAFYLIGMWYRRDEAQKRFSFFFNSTTLAGAFGGLIAAAIGKMDGTAGMRGWRWIFILEGALTIIIAVVFYFCLPGFPEDSQWLTKEEKACVVERLRTDQGESATEITFTARDYLGVFKDIRVFLGGMMYFSLLVPSYGYAYFAPTIIQSFGYDLVQTQLHSVPPWVAAFGLSMMVAYLSDRTRHRFSFAIFGILVCICGLAVLLAVRNMPNIQYAMLFLVASGAFTAMPIVVCWFNMNLGGHLRRSVGSAWQISFGNIGAIIAIFAFLKKDAPLYIPGYSIAIAFSILALIVVTAYAASCHMSNKSRNTQASAASVDHLSPEERLKLGDLLPTYRYLL</sequence>
<dbReference type="PROSITE" id="PS50850">
    <property type="entry name" value="MFS"/>
    <property type="match status" value="1"/>
</dbReference>
<dbReference type="PANTHER" id="PTHR43791">
    <property type="entry name" value="PERMEASE-RELATED"/>
    <property type="match status" value="1"/>
</dbReference>
<accession>A0AAI9YLJ6</accession>
<feature type="transmembrane region" description="Helical" evidence="6">
    <location>
        <begin position="45"/>
        <end position="63"/>
    </location>
</feature>
<evidence type="ECO:0000256" key="4">
    <source>
        <dbReference type="ARBA" id="ARBA00022989"/>
    </source>
</evidence>
<comment type="caution">
    <text evidence="8">The sequence shown here is derived from an EMBL/GenBank/DDBJ whole genome shotgun (WGS) entry which is preliminary data.</text>
</comment>
<feature type="transmembrane region" description="Helical" evidence="6">
    <location>
        <begin position="111"/>
        <end position="130"/>
    </location>
</feature>
<dbReference type="GeneID" id="85345236"/>
<feature type="transmembrane region" description="Helical" evidence="6">
    <location>
        <begin position="142"/>
        <end position="161"/>
    </location>
</feature>
<feature type="transmembrane region" description="Helical" evidence="6">
    <location>
        <begin position="204"/>
        <end position="226"/>
    </location>
</feature>
<comment type="subcellular location">
    <subcellularLocation>
        <location evidence="1">Membrane</location>
        <topology evidence="1">Multi-pass membrane protein</topology>
    </subcellularLocation>
</comment>
<evidence type="ECO:0000256" key="5">
    <source>
        <dbReference type="ARBA" id="ARBA00023136"/>
    </source>
</evidence>
<evidence type="ECO:0000256" key="2">
    <source>
        <dbReference type="ARBA" id="ARBA00022448"/>
    </source>
</evidence>
<feature type="transmembrane region" description="Helical" evidence="6">
    <location>
        <begin position="315"/>
        <end position="332"/>
    </location>
</feature>
<gene>
    <name evidence="8" type="ORF">CCOS01_13543</name>
</gene>
<keyword evidence="9" id="KW-1185">Reference proteome</keyword>
<dbReference type="FunFam" id="1.20.1250.20:FF:000034">
    <property type="entry name" value="MFS general substrate transporter"/>
    <property type="match status" value="1"/>
</dbReference>
<organism evidence="8 9">
    <name type="scientific">Colletotrichum costaricense</name>
    <dbReference type="NCBI Taxonomy" id="1209916"/>
    <lineage>
        <taxon>Eukaryota</taxon>
        <taxon>Fungi</taxon>
        <taxon>Dikarya</taxon>
        <taxon>Ascomycota</taxon>
        <taxon>Pezizomycotina</taxon>
        <taxon>Sordariomycetes</taxon>
        <taxon>Hypocreomycetidae</taxon>
        <taxon>Glomerellales</taxon>
        <taxon>Glomerellaceae</taxon>
        <taxon>Colletotrichum</taxon>
        <taxon>Colletotrichum acutatum species complex</taxon>
    </lineage>
</organism>
<dbReference type="InterPro" id="IPR036259">
    <property type="entry name" value="MFS_trans_sf"/>
</dbReference>
<dbReference type="Proteomes" id="UP001240678">
    <property type="component" value="Unassembled WGS sequence"/>
</dbReference>
<keyword evidence="4 6" id="KW-1133">Transmembrane helix</keyword>
<proteinExistence type="predicted"/>
<dbReference type="GO" id="GO:0022857">
    <property type="term" value="F:transmembrane transporter activity"/>
    <property type="evidence" value="ECO:0007669"/>
    <property type="project" value="InterPro"/>
</dbReference>
<evidence type="ECO:0000259" key="7">
    <source>
        <dbReference type="PROSITE" id="PS50850"/>
    </source>
</evidence>
<keyword evidence="3 6" id="KW-0812">Transmembrane</keyword>
<dbReference type="InterPro" id="IPR011701">
    <property type="entry name" value="MFS"/>
</dbReference>
<evidence type="ECO:0000313" key="9">
    <source>
        <dbReference type="Proteomes" id="UP001240678"/>
    </source>
</evidence>
<feature type="transmembrane region" description="Helical" evidence="6">
    <location>
        <begin position="173"/>
        <end position="192"/>
    </location>
</feature>
<dbReference type="Pfam" id="PF07690">
    <property type="entry name" value="MFS_1"/>
    <property type="match status" value="1"/>
</dbReference>
<evidence type="ECO:0000313" key="8">
    <source>
        <dbReference type="EMBL" id="KAK1515350.1"/>
    </source>
</evidence>
<dbReference type="EMBL" id="MOOE01000017">
    <property type="protein sequence ID" value="KAK1515350.1"/>
    <property type="molecule type" value="Genomic_DNA"/>
</dbReference>
<dbReference type="FunFam" id="1.20.1250.20:FF:000068">
    <property type="entry name" value="MFS general substrate transporter"/>
    <property type="match status" value="1"/>
</dbReference>
<name>A0AAI9YLJ6_9PEZI</name>
<dbReference type="RefSeq" id="XP_060308117.1">
    <property type="nucleotide sequence ID" value="XM_060461689.1"/>
</dbReference>
<keyword evidence="2" id="KW-0813">Transport</keyword>
<dbReference type="InterPro" id="IPR020846">
    <property type="entry name" value="MFS_dom"/>
</dbReference>
<dbReference type="Gene3D" id="1.20.1250.20">
    <property type="entry name" value="MFS general substrate transporter like domains"/>
    <property type="match status" value="2"/>
</dbReference>
<feature type="transmembrane region" description="Helical" evidence="6">
    <location>
        <begin position="365"/>
        <end position="388"/>
    </location>
</feature>
<evidence type="ECO:0000256" key="3">
    <source>
        <dbReference type="ARBA" id="ARBA00022692"/>
    </source>
</evidence>
<evidence type="ECO:0000256" key="6">
    <source>
        <dbReference type="SAM" id="Phobius"/>
    </source>
</evidence>
<feature type="transmembrane region" description="Helical" evidence="6">
    <location>
        <begin position="275"/>
        <end position="295"/>
    </location>
</feature>
<keyword evidence="5 6" id="KW-0472">Membrane</keyword>
<feature type="transmembrane region" description="Helical" evidence="6">
    <location>
        <begin position="427"/>
        <end position="451"/>
    </location>
</feature>
<reference evidence="8 9" key="1">
    <citation type="submission" date="2016-10" db="EMBL/GenBank/DDBJ databases">
        <title>The genome sequence of Colletotrichum fioriniae PJ7.</title>
        <authorList>
            <person name="Baroncelli R."/>
        </authorList>
    </citation>
    <scope>NUCLEOTIDE SEQUENCE [LARGE SCALE GENOMIC DNA]</scope>
    <source>
        <strain evidence="8 9">IMI 309622</strain>
    </source>
</reference>
<dbReference type="AlphaFoldDB" id="A0AAI9YLJ6"/>
<protein>
    <submittedName>
        <fullName evidence="8">Pantothenate transporter liz1</fullName>
    </submittedName>
</protein>
<feature type="transmembrane region" description="Helical" evidence="6">
    <location>
        <begin position="339"/>
        <end position="359"/>
    </location>
</feature>
<feature type="transmembrane region" description="Helical" evidence="6">
    <location>
        <begin position="400"/>
        <end position="421"/>
    </location>
</feature>
<evidence type="ECO:0000256" key="1">
    <source>
        <dbReference type="ARBA" id="ARBA00004141"/>
    </source>
</evidence>